<feature type="domain" description="Rieske" evidence="7">
    <location>
        <begin position="2"/>
        <end position="96"/>
    </location>
</feature>
<evidence type="ECO:0000256" key="6">
    <source>
        <dbReference type="ARBA" id="ARBA00038001"/>
    </source>
</evidence>
<dbReference type="AlphaFoldDB" id="A5CWC6"/>
<gene>
    <name evidence="8" type="ordered locus">COSY_0630</name>
</gene>
<keyword evidence="9" id="KW-1185">Reference proteome</keyword>
<dbReference type="EMBL" id="AP009247">
    <property type="protein sequence ID" value="BAF61743.1"/>
    <property type="molecule type" value="Genomic_DNA"/>
</dbReference>
<dbReference type="GO" id="GO:0051213">
    <property type="term" value="F:dioxygenase activity"/>
    <property type="evidence" value="ECO:0007669"/>
    <property type="project" value="UniProtKB-KW"/>
</dbReference>
<evidence type="ECO:0000256" key="5">
    <source>
        <dbReference type="ARBA" id="ARBA00034078"/>
    </source>
</evidence>
<keyword evidence="3" id="KW-0408">Iron</keyword>
<protein>
    <submittedName>
        <fullName evidence="8">Dioxygenase ferredoxin subunit</fullName>
    </submittedName>
</protein>
<dbReference type="PROSITE" id="PS51296">
    <property type="entry name" value="RIESKE"/>
    <property type="match status" value="1"/>
</dbReference>
<dbReference type="InterPro" id="IPR036922">
    <property type="entry name" value="Rieske_2Fe-2S_sf"/>
</dbReference>
<dbReference type="SUPFAM" id="SSF50022">
    <property type="entry name" value="ISP domain"/>
    <property type="match status" value="1"/>
</dbReference>
<dbReference type="PANTHER" id="PTHR21496:SF0">
    <property type="entry name" value="RIESKE DOMAIN-CONTAINING PROTEIN"/>
    <property type="match status" value="1"/>
</dbReference>
<dbReference type="HOGENOM" id="CLU_055690_5_2_6"/>
<dbReference type="InterPro" id="IPR017941">
    <property type="entry name" value="Rieske_2Fe-2S"/>
</dbReference>
<dbReference type="PANTHER" id="PTHR21496">
    <property type="entry name" value="FERREDOXIN-RELATED"/>
    <property type="match status" value="1"/>
</dbReference>
<evidence type="ECO:0000313" key="9">
    <source>
        <dbReference type="Proteomes" id="UP000000247"/>
    </source>
</evidence>
<dbReference type="GO" id="GO:0046872">
    <property type="term" value="F:metal ion binding"/>
    <property type="evidence" value="ECO:0007669"/>
    <property type="project" value="UniProtKB-KW"/>
</dbReference>
<dbReference type="RefSeq" id="WP_011930013.1">
    <property type="nucleotide sequence ID" value="NC_009465.1"/>
</dbReference>
<evidence type="ECO:0000313" key="8">
    <source>
        <dbReference type="EMBL" id="BAF61743.1"/>
    </source>
</evidence>
<evidence type="ECO:0000259" key="7">
    <source>
        <dbReference type="PROSITE" id="PS51296"/>
    </source>
</evidence>
<comment type="similarity">
    <text evidence="6">Belongs to the bacterial ring-hydroxylating dioxygenase ferredoxin component family.</text>
</comment>
<comment type="cofactor">
    <cofactor evidence="5">
        <name>[2Fe-2S] cluster</name>
        <dbReference type="ChEBI" id="CHEBI:190135"/>
    </cofactor>
</comment>
<name>A5CWC6_VESOH</name>
<accession>A5CWC6</accession>
<dbReference type="KEGG" id="vok:COSY_0630"/>
<keyword evidence="1" id="KW-0001">2Fe-2S</keyword>
<keyword evidence="8" id="KW-0223">Dioxygenase</keyword>
<organism evidence="8 9">
    <name type="scientific">Vesicomyosocius okutanii subsp. Calyptogena okutanii (strain HA)</name>
    <dbReference type="NCBI Taxonomy" id="412965"/>
    <lineage>
        <taxon>Bacteria</taxon>
        <taxon>Pseudomonadati</taxon>
        <taxon>Pseudomonadota</taxon>
        <taxon>Gammaproteobacteria</taxon>
        <taxon>Candidatus Pseudothioglobaceae</taxon>
        <taxon>Candidatus Vesicomyidisocius</taxon>
    </lineage>
</organism>
<dbReference type="Proteomes" id="UP000000247">
    <property type="component" value="Chromosome"/>
</dbReference>
<evidence type="ECO:0000256" key="1">
    <source>
        <dbReference type="ARBA" id="ARBA00022714"/>
    </source>
</evidence>
<dbReference type="GO" id="GO:0051537">
    <property type="term" value="F:2 iron, 2 sulfur cluster binding"/>
    <property type="evidence" value="ECO:0007669"/>
    <property type="project" value="UniProtKB-KW"/>
</dbReference>
<keyword evidence="8" id="KW-0560">Oxidoreductase</keyword>
<proteinExistence type="inferred from homology"/>
<sequence length="98" mass="11229">MWVKILDKEPKEGEMVEVVVEGKDLFVTLNQGKLYCADNRCPHEDIKLTLGCLKGDRIKCSLHGFSFDLITGNSTQKSVDNLRIYPIKQENNKIYLEL</sequence>
<evidence type="ECO:0000256" key="3">
    <source>
        <dbReference type="ARBA" id="ARBA00023004"/>
    </source>
</evidence>
<dbReference type="STRING" id="412965.COSY_0630"/>
<evidence type="ECO:0000256" key="2">
    <source>
        <dbReference type="ARBA" id="ARBA00022723"/>
    </source>
</evidence>
<evidence type="ECO:0000256" key="4">
    <source>
        <dbReference type="ARBA" id="ARBA00023014"/>
    </source>
</evidence>
<dbReference type="Gene3D" id="2.102.10.10">
    <property type="entry name" value="Rieske [2Fe-2S] iron-sulphur domain"/>
    <property type="match status" value="1"/>
</dbReference>
<dbReference type="eggNOG" id="COG2146">
    <property type="taxonomic scope" value="Bacteria"/>
</dbReference>
<keyword evidence="4" id="KW-0411">Iron-sulfur</keyword>
<dbReference type="Pfam" id="PF00355">
    <property type="entry name" value="Rieske"/>
    <property type="match status" value="1"/>
</dbReference>
<reference evidence="9" key="1">
    <citation type="journal article" date="2007" name="Curr. Biol.">
        <title>Reduced genome of the thioautotrophic intracellular symbiont in a deep-sea clam, Calyptogena okutanii.</title>
        <authorList>
            <person name="Kuwahara H."/>
            <person name="Yoshida T."/>
            <person name="Takaki Y."/>
            <person name="Shimamura S."/>
            <person name="Nishi S."/>
            <person name="Harada M."/>
            <person name="Matsuyama K."/>
            <person name="Takishita K."/>
            <person name="Kawato M."/>
            <person name="Uematsu K."/>
            <person name="Fujiwara Y."/>
            <person name="Sato T."/>
            <person name="Kato C."/>
            <person name="Kitagawa M."/>
            <person name="Kato I."/>
            <person name="Maruyama T."/>
        </authorList>
    </citation>
    <scope>NUCLEOTIDE SEQUENCE [LARGE SCALE GENOMIC DNA]</scope>
    <source>
        <strain evidence="9">HA</strain>
    </source>
</reference>
<keyword evidence="2" id="KW-0479">Metal-binding</keyword>